<dbReference type="EMBL" id="JACXVP010000009">
    <property type="protein sequence ID" value="KAG5584143.1"/>
    <property type="molecule type" value="Genomic_DNA"/>
</dbReference>
<evidence type="ECO:0000313" key="2">
    <source>
        <dbReference type="EMBL" id="KAG5584143.1"/>
    </source>
</evidence>
<feature type="coiled-coil region" evidence="1">
    <location>
        <begin position="6"/>
        <end position="37"/>
    </location>
</feature>
<dbReference type="Proteomes" id="UP000824120">
    <property type="component" value="Chromosome 9"/>
</dbReference>
<sequence length="142" mass="16648">MGRRKLEMAKDKVASLRTEVSQSRKNLTKKMQKVNKELIVDKTFTTFPPELFPLYPLAEGEKLLPHSVRPDWFGGKYRYSWPSVTKRWIDRLRRPKGKSGNQLIYMIPFSCQKIMFSWTKFFCMLPCSIGQSPHTHSTSDFV</sequence>
<dbReference type="OrthoDB" id="1258364at2759"/>
<evidence type="ECO:0000313" key="3">
    <source>
        <dbReference type="Proteomes" id="UP000824120"/>
    </source>
</evidence>
<reference evidence="2 3" key="1">
    <citation type="submission" date="2020-09" db="EMBL/GenBank/DDBJ databases">
        <title>De no assembly of potato wild relative species, Solanum commersonii.</title>
        <authorList>
            <person name="Cho K."/>
        </authorList>
    </citation>
    <scope>NUCLEOTIDE SEQUENCE [LARGE SCALE GENOMIC DNA]</scope>
    <source>
        <strain evidence="2">LZ3.2</strain>
        <tissue evidence="2">Leaf</tissue>
    </source>
</reference>
<evidence type="ECO:0000256" key="1">
    <source>
        <dbReference type="SAM" id="Coils"/>
    </source>
</evidence>
<keyword evidence="1" id="KW-0175">Coiled coil</keyword>
<name>A0A9J5X8Z4_SOLCO</name>
<comment type="caution">
    <text evidence="2">The sequence shown here is derived from an EMBL/GenBank/DDBJ whole genome shotgun (WGS) entry which is preliminary data.</text>
</comment>
<accession>A0A9J5X8Z4</accession>
<dbReference type="AlphaFoldDB" id="A0A9J5X8Z4"/>
<protein>
    <submittedName>
        <fullName evidence="2">Uncharacterized protein</fullName>
    </submittedName>
</protein>
<gene>
    <name evidence="2" type="ORF">H5410_044577</name>
</gene>
<organism evidence="2 3">
    <name type="scientific">Solanum commersonii</name>
    <name type="common">Commerson's wild potato</name>
    <name type="synonym">Commerson's nightshade</name>
    <dbReference type="NCBI Taxonomy" id="4109"/>
    <lineage>
        <taxon>Eukaryota</taxon>
        <taxon>Viridiplantae</taxon>
        <taxon>Streptophyta</taxon>
        <taxon>Embryophyta</taxon>
        <taxon>Tracheophyta</taxon>
        <taxon>Spermatophyta</taxon>
        <taxon>Magnoliopsida</taxon>
        <taxon>eudicotyledons</taxon>
        <taxon>Gunneridae</taxon>
        <taxon>Pentapetalae</taxon>
        <taxon>asterids</taxon>
        <taxon>lamiids</taxon>
        <taxon>Solanales</taxon>
        <taxon>Solanaceae</taxon>
        <taxon>Solanoideae</taxon>
        <taxon>Solaneae</taxon>
        <taxon>Solanum</taxon>
    </lineage>
</organism>
<keyword evidence="3" id="KW-1185">Reference proteome</keyword>
<proteinExistence type="predicted"/>